<evidence type="ECO:0000259" key="2">
    <source>
        <dbReference type="Pfam" id="PF13439"/>
    </source>
</evidence>
<dbReference type="SUPFAM" id="SSF53756">
    <property type="entry name" value="UDP-Glycosyltransferase/glycogen phosphorylase"/>
    <property type="match status" value="1"/>
</dbReference>
<name>A0A4R7BSL6_9HYPH</name>
<evidence type="ECO:0000313" key="4">
    <source>
        <dbReference type="Proteomes" id="UP000295122"/>
    </source>
</evidence>
<reference evidence="3 4" key="1">
    <citation type="submission" date="2019-03" db="EMBL/GenBank/DDBJ databases">
        <title>Genomic Encyclopedia of Type Strains, Phase IV (KMG-IV): sequencing the most valuable type-strain genomes for metagenomic binning, comparative biology and taxonomic classification.</title>
        <authorList>
            <person name="Goeker M."/>
        </authorList>
    </citation>
    <scope>NUCLEOTIDE SEQUENCE [LARGE SCALE GENOMIC DNA]</scope>
    <source>
        <strain evidence="3 4">DSM 25903</strain>
    </source>
</reference>
<dbReference type="InterPro" id="IPR028098">
    <property type="entry name" value="Glyco_trans_4-like_N"/>
</dbReference>
<feature type="domain" description="Glycosyltransferase subfamily 4-like N-terminal" evidence="2">
    <location>
        <begin position="19"/>
        <end position="167"/>
    </location>
</feature>
<dbReference type="Proteomes" id="UP000295122">
    <property type="component" value="Unassembled WGS sequence"/>
</dbReference>
<protein>
    <submittedName>
        <fullName evidence="3">Glycosyltransferase involved in cell wall biosynthesis</fullName>
    </submittedName>
</protein>
<dbReference type="AlphaFoldDB" id="A0A4R7BSL6"/>
<comment type="caution">
    <text evidence="3">The sequence shown here is derived from an EMBL/GenBank/DDBJ whole genome shotgun (WGS) entry which is preliminary data.</text>
</comment>
<dbReference type="PANTHER" id="PTHR12526:SF595">
    <property type="entry name" value="BLL5217 PROTEIN"/>
    <property type="match status" value="1"/>
</dbReference>
<evidence type="ECO:0000259" key="1">
    <source>
        <dbReference type="Pfam" id="PF00534"/>
    </source>
</evidence>
<dbReference type="RefSeq" id="WP_133773612.1">
    <property type="nucleotide sequence ID" value="NZ_SNZR01000015.1"/>
</dbReference>
<dbReference type="InterPro" id="IPR001296">
    <property type="entry name" value="Glyco_trans_1"/>
</dbReference>
<gene>
    <name evidence="3" type="ORF">EV668_4135</name>
</gene>
<proteinExistence type="predicted"/>
<dbReference type="OrthoDB" id="9801573at2"/>
<sequence>MRIAILSHLRFPIGPPFTGGLERHTHLLASGLRARGHEVALFAAEGSDPALRPIPVCPPIGAATGDPRADAASAAREAAAYAQMLRRVAAGGFEIVHNNCLHEATLAGPLPAPMALTLHVPPWEPFASALRQAAARIDIVAVSSHLARVWSGVAPRIAVIGNGVDLAAFAPNLAPARPPYALWSGRVSPEKGLHLAIDAARLAGMPLRFAGARVCQEYWDSAIAPRLGLGVTDLGHLGETDLTRQLREARVAVVSPVWEEPFGLVVAEALACGTPVAGFRRGALQDILDTATGRLAEPGDVAGLARAIAEAARLDRAACRARAESTLDARLMIERYEALYAEMSATRRGRDVSTDQFSSSIASTFSG</sequence>
<dbReference type="GO" id="GO:0016757">
    <property type="term" value="F:glycosyltransferase activity"/>
    <property type="evidence" value="ECO:0007669"/>
    <property type="project" value="InterPro"/>
</dbReference>
<dbReference type="Gene3D" id="3.40.50.2000">
    <property type="entry name" value="Glycogen Phosphorylase B"/>
    <property type="match status" value="2"/>
</dbReference>
<feature type="domain" description="Glycosyl transferase family 1" evidence="1">
    <location>
        <begin position="170"/>
        <end position="315"/>
    </location>
</feature>
<accession>A0A4R7BSL6</accession>
<dbReference type="PANTHER" id="PTHR12526">
    <property type="entry name" value="GLYCOSYLTRANSFERASE"/>
    <property type="match status" value="1"/>
</dbReference>
<keyword evidence="4" id="KW-1185">Reference proteome</keyword>
<keyword evidence="3" id="KW-0808">Transferase</keyword>
<dbReference type="CDD" id="cd03802">
    <property type="entry name" value="GT4_AviGT4-like"/>
    <property type="match status" value="1"/>
</dbReference>
<evidence type="ECO:0000313" key="3">
    <source>
        <dbReference type="EMBL" id="TDR88263.1"/>
    </source>
</evidence>
<dbReference type="Pfam" id="PF00534">
    <property type="entry name" value="Glycos_transf_1"/>
    <property type="match status" value="1"/>
</dbReference>
<organism evidence="3 4">
    <name type="scientific">Enterovirga rhinocerotis</name>
    <dbReference type="NCBI Taxonomy" id="1339210"/>
    <lineage>
        <taxon>Bacteria</taxon>
        <taxon>Pseudomonadati</taxon>
        <taxon>Pseudomonadota</taxon>
        <taxon>Alphaproteobacteria</taxon>
        <taxon>Hyphomicrobiales</taxon>
        <taxon>Methylobacteriaceae</taxon>
        <taxon>Enterovirga</taxon>
    </lineage>
</organism>
<dbReference type="Pfam" id="PF13439">
    <property type="entry name" value="Glyco_transf_4"/>
    <property type="match status" value="1"/>
</dbReference>
<dbReference type="EMBL" id="SNZR01000015">
    <property type="protein sequence ID" value="TDR88263.1"/>
    <property type="molecule type" value="Genomic_DNA"/>
</dbReference>